<dbReference type="InterPro" id="IPR000504">
    <property type="entry name" value="RRM_dom"/>
</dbReference>
<dbReference type="Gene3D" id="3.30.40.10">
    <property type="entry name" value="Zinc/RING finger domain, C3HC4 (zinc finger)"/>
    <property type="match status" value="1"/>
</dbReference>
<dbReference type="InterPro" id="IPR001841">
    <property type="entry name" value="Znf_RING"/>
</dbReference>
<evidence type="ECO:0000256" key="1">
    <source>
        <dbReference type="ARBA" id="ARBA00004123"/>
    </source>
</evidence>
<evidence type="ECO:0000256" key="10">
    <source>
        <dbReference type="SAM" id="Coils"/>
    </source>
</evidence>
<dbReference type="InterPro" id="IPR012677">
    <property type="entry name" value="Nucleotide-bd_a/b_plait_sf"/>
</dbReference>
<evidence type="ECO:0000256" key="2">
    <source>
        <dbReference type="ARBA" id="ARBA00022723"/>
    </source>
</evidence>
<evidence type="ECO:0000256" key="6">
    <source>
        <dbReference type="ARBA" id="ARBA00023054"/>
    </source>
</evidence>
<feature type="compositionally biased region" description="Polar residues" evidence="11">
    <location>
        <begin position="330"/>
        <end position="342"/>
    </location>
</feature>
<keyword evidence="15" id="KW-1185">Reference proteome</keyword>
<evidence type="ECO:0000313" key="14">
    <source>
        <dbReference type="EMBL" id="KAG2187469.1"/>
    </source>
</evidence>
<dbReference type="PROSITE" id="PS50089">
    <property type="entry name" value="ZF_RING_2"/>
    <property type="match status" value="1"/>
</dbReference>
<keyword evidence="4" id="KW-0862">Zinc</keyword>
<organism evidence="14 15">
    <name type="scientific">Umbelopsis vinacea</name>
    <dbReference type="NCBI Taxonomy" id="44442"/>
    <lineage>
        <taxon>Eukaryota</taxon>
        <taxon>Fungi</taxon>
        <taxon>Fungi incertae sedis</taxon>
        <taxon>Mucoromycota</taxon>
        <taxon>Mucoromycotina</taxon>
        <taxon>Umbelopsidomycetes</taxon>
        <taxon>Umbelopsidales</taxon>
        <taxon>Umbelopsidaceae</taxon>
        <taxon>Umbelopsis</taxon>
    </lineage>
</organism>
<keyword evidence="7" id="KW-0539">Nucleus</keyword>
<sequence length="744" mass="81512">THIMSDVDDYDCPLCMEELDLSDRNFRPCPCGYQICRFCWHHIRENLNGRCPACRRLYSEQTVEFTPISSDEIVRLKKEKKEKERQQKEMEQANRRHLENTRVVQKNLVYVIGLNPKYANEETIMSQDFFGQYGKISKIVINKRPPPPAATARHGAAALPSVGVYVTYCRKDDAARAISAVDGSVMGGRMLRASYGTTKYCSYYLRNMACQNPVCMYLHDLGDDADSFSKEELAGGKQNLRDHISSEVDSKPQVLGQHARPPTPADFPPMMSSYQGGRRPATLESVAHIQFKNKQLPTVAHPNDSGEDVSAANSEDEKSDEKSALPATVSWATGSGPNTPNLKSAPLPLTPDNFGPSLAAAAAAAAQAKQQAQAKAKANKKRNKDKLEVSSQTSAVDDESKSASDGHVPQLVSDSGEENEMDEMEFTQYVLGGGNHFQRLLSISDKDAEDMEDEVVGIQALRDDPSPAEEDDEPVADLLKDSEPVSTFSILKTSLSPYSSTGYVGPFNPFAKDEPALDDMASLEPLRKTLPDMRTSPTMHMSPVRNQQPFNVPMHAPPNLLGMQPGAGNSPQATNAFLQALQHRQPHANPMVEMRRPETSMRGPPPGISHPPHLPDARLSPQAFMHLNVLNNAAVHPDPSPVMANHPNNMMSPHRKPAEASVFQDSAIMALGNQVASPMFNDDNQAPEARRLRVFQGLRNTEPSFTPPVANNSNDIRAGLAALLNGANYPGKLSNTTPNNVAPL</sequence>
<dbReference type="CDD" id="cd16618">
    <property type="entry name" value="mRING-HC-C4C4_CNOT4"/>
    <property type="match status" value="1"/>
</dbReference>
<dbReference type="Proteomes" id="UP000612746">
    <property type="component" value="Unassembled WGS sequence"/>
</dbReference>
<dbReference type="GO" id="GO:0005634">
    <property type="term" value="C:nucleus"/>
    <property type="evidence" value="ECO:0007669"/>
    <property type="project" value="UniProtKB-SubCell"/>
</dbReference>
<feature type="region of interest" description="Disordered" evidence="11">
    <location>
        <begin position="296"/>
        <end position="350"/>
    </location>
</feature>
<dbReference type="InterPro" id="IPR013083">
    <property type="entry name" value="Znf_RING/FYVE/PHD"/>
</dbReference>
<dbReference type="PANTHER" id="PTHR12603">
    <property type="entry name" value="CCR4-NOT TRANSCRIPTION COMPLEX RELATED"/>
    <property type="match status" value="1"/>
</dbReference>
<dbReference type="SUPFAM" id="SSF57850">
    <property type="entry name" value="RING/U-box"/>
    <property type="match status" value="1"/>
</dbReference>
<dbReference type="InterPro" id="IPR003954">
    <property type="entry name" value="RRM_euk-type"/>
</dbReference>
<keyword evidence="5 9" id="KW-0694">RNA-binding</keyword>
<dbReference type="CDD" id="cd12438">
    <property type="entry name" value="RRM_CNOT4"/>
    <property type="match status" value="1"/>
</dbReference>
<feature type="coiled-coil region" evidence="10">
    <location>
        <begin position="73"/>
        <end position="101"/>
    </location>
</feature>
<dbReference type="InterPro" id="IPR034261">
    <property type="entry name" value="CNOT4_RRM"/>
</dbReference>
<evidence type="ECO:0000256" key="11">
    <source>
        <dbReference type="SAM" id="MobiDB-lite"/>
    </source>
</evidence>
<dbReference type="GO" id="GO:0004842">
    <property type="term" value="F:ubiquitin-protein transferase activity"/>
    <property type="evidence" value="ECO:0007669"/>
    <property type="project" value="InterPro"/>
</dbReference>
<dbReference type="Gene3D" id="3.30.70.330">
    <property type="match status" value="1"/>
</dbReference>
<dbReference type="PANTHER" id="PTHR12603:SF0">
    <property type="entry name" value="CCR4-NOT TRANSCRIPTION COMPLEX SUBUNIT 4"/>
    <property type="match status" value="1"/>
</dbReference>
<reference evidence="14" key="1">
    <citation type="submission" date="2020-12" db="EMBL/GenBank/DDBJ databases">
        <title>Metabolic potential, ecology and presence of endohyphal bacteria is reflected in genomic diversity of Mucoromycotina.</title>
        <authorList>
            <person name="Muszewska A."/>
            <person name="Okrasinska A."/>
            <person name="Steczkiewicz K."/>
            <person name="Drgas O."/>
            <person name="Orlowska M."/>
            <person name="Perlinska-Lenart U."/>
            <person name="Aleksandrzak-Piekarczyk T."/>
            <person name="Szatraj K."/>
            <person name="Zielenkiewicz U."/>
            <person name="Pilsyk S."/>
            <person name="Malc E."/>
            <person name="Mieczkowski P."/>
            <person name="Kruszewska J.S."/>
            <person name="Biernat P."/>
            <person name="Pawlowska J."/>
        </authorList>
    </citation>
    <scope>NUCLEOTIDE SEQUENCE</scope>
    <source>
        <strain evidence="14">WA0000051536</strain>
    </source>
</reference>
<dbReference type="SUPFAM" id="SSF54928">
    <property type="entry name" value="RNA-binding domain, RBD"/>
    <property type="match status" value="1"/>
</dbReference>
<dbReference type="EMBL" id="JAEPRA010000003">
    <property type="protein sequence ID" value="KAG2187469.1"/>
    <property type="molecule type" value="Genomic_DNA"/>
</dbReference>
<comment type="subcellular location">
    <subcellularLocation>
        <location evidence="1">Nucleus</location>
    </subcellularLocation>
</comment>
<dbReference type="PROSITE" id="PS50102">
    <property type="entry name" value="RRM"/>
    <property type="match status" value="1"/>
</dbReference>
<proteinExistence type="predicted"/>
<evidence type="ECO:0000256" key="3">
    <source>
        <dbReference type="ARBA" id="ARBA00022771"/>
    </source>
</evidence>
<evidence type="ECO:0000259" key="12">
    <source>
        <dbReference type="PROSITE" id="PS50089"/>
    </source>
</evidence>
<keyword evidence="3 8" id="KW-0863">Zinc-finger</keyword>
<evidence type="ECO:0000259" key="13">
    <source>
        <dbReference type="PROSITE" id="PS50102"/>
    </source>
</evidence>
<feature type="region of interest" description="Disordered" evidence="11">
    <location>
        <begin position="371"/>
        <end position="420"/>
    </location>
</feature>
<dbReference type="GO" id="GO:0030014">
    <property type="term" value="C:CCR4-NOT complex"/>
    <property type="evidence" value="ECO:0007669"/>
    <property type="project" value="InterPro"/>
</dbReference>
<keyword evidence="2" id="KW-0479">Metal-binding</keyword>
<evidence type="ECO:0000256" key="8">
    <source>
        <dbReference type="PROSITE-ProRule" id="PRU00175"/>
    </source>
</evidence>
<dbReference type="GO" id="GO:0003723">
    <property type="term" value="F:RNA binding"/>
    <property type="evidence" value="ECO:0007669"/>
    <property type="project" value="UniProtKB-UniRule"/>
</dbReference>
<keyword evidence="6 10" id="KW-0175">Coiled coil</keyword>
<name>A0A8H7Q6N7_9FUNG</name>
<dbReference type="InterPro" id="IPR039780">
    <property type="entry name" value="Mot2"/>
</dbReference>
<dbReference type="OrthoDB" id="1923159at2759"/>
<evidence type="ECO:0000256" key="7">
    <source>
        <dbReference type="ARBA" id="ARBA00023242"/>
    </source>
</evidence>
<dbReference type="InterPro" id="IPR035979">
    <property type="entry name" value="RBD_domain_sf"/>
</dbReference>
<dbReference type="Pfam" id="PF14570">
    <property type="entry name" value="zf-RING_4"/>
    <property type="match status" value="1"/>
</dbReference>
<feature type="domain" description="RRM" evidence="13">
    <location>
        <begin position="107"/>
        <end position="198"/>
    </location>
</feature>
<feature type="region of interest" description="Disordered" evidence="11">
    <location>
        <begin position="247"/>
        <end position="279"/>
    </location>
</feature>
<evidence type="ECO:0000313" key="15">
    <source>
        <dbReference type="Proteomes" id="UP000612746"/>
    </source>
</evidence>
<evidence type="ECO:0000256" key="4">
    <source>
        <dbReference type="ARBA" id="ARBA00022833"/>
    </source>
</evidence>
<dbReference type="AlphaFoldDB" id="A0A8H7Q6N7"/>
<evidence type="ECO:0008006" key="16">
    <source>
        <dbReference type="Google" id="ProtNLM"/>
    </source>
</evidence>
<evidence type="ECO:0000256" key="9">
    <source>
        <dbReference type="PROSITE-ProRule" id="PRU00176"/>
    </source>
</evidence>
<dbReference type="SMART" id="SM00361">
    <property type="entry name" value="RRM_1"/>
    <property type="match status" value="1"/>
</dbReference>
<comment type="caution">
    <text evidence="14">The sequence shown here is derived from an EMBL/GenBank/DDBJ whole genome shotgun (WGS) entry which is preliminary data.</text>
</comment>
<dbReference type="GO" id="GO:0016567">
    <property type="term" value="P:protein ubiquitination"/>
    <property type="evidence" value="ECO:0007669"/>
    <property type="project" value="TreeGrafter"/>
</dbReference>
<evidence type="ECO:0000256" key="5">
    <source>
        <dbReference type="ARBA" id="ARBA00022884"/>
    </source>
</evidence>
<dbReference type="FunFam" id="3.30.40.10:FF:000006">
    <property type="entry name" value="CCR4-NOT transcription complex subunit 4"/>
    <property type="match status" value="1"/>
</dbReference>
<gene>
    <name evidence="14" type="ORF">INT44_005158</name>
</gene>
<dbReference type="GO" id="GO:0008270">
    <property type="term" value="F:zinc ion binding"/>
    <property type="evidence" value="ECO:0007669"/>
    <property type="project" value="UniProtKB-KW"/>
</dbReference>
<dbReference type="InterPro" id="IPR039515">
    <property type="entry name" value="NOT4_mRING-HC-C4C4"/>
</dbReference>
<accession>A0A8H7Q6N7</accession>
<feature type="non-terminal residue" evidence="14">
    <location>
        <position position="1"/>
    </location>
</feature>
<feature type="domain" description="RING-type" evidence="12">
    <location>
        <begin position="12"/>
        <end position="55"/>
    </location>
</feature>
<protein>
    <recommendedName>
        <fullName evidence="16">CCR4-NOT transcription complex subunit 4</fullName>
    </recommendedName>
</protein>